<evidence type="ECO:0000313" key="8">
    <source>
        <dbReference type="Ensembl" id="ENSFTIP00000004943.1"/>
    </source>
</evidence>
<evidence type="ECO:0000256" key="3">
    <source>
        <dbReference type="ARBA" id="ARBA00016098"/>
    </source>
</evidence>
<evidence type="ECO:0000256" key="7">
    <source>
        <dbReference type="SAM" id="MobiDB-lite"/>
    </source>
</evidence>
<dbReference type="PANTHER" id="PTHR33967:SF1">
    <property type="entry name" value="RAGULATOR COMPLEX PROTEIN LAMTOR4"/>
    <property type="match status" value="1"/>
</dbReference>
<evidence type="ECO:0000256" key="5">
    <source>
        <dbReference type="ARBA" id="ARBA00032690"/>
    </source>
</evidence>
<dbReference type="GO" id="GO:0071230">
    <property type="term" value="P:cellular response to amino acid stimulus"/>
    <property type="evidence" value="ECO:0007669"/>
    <property type="project" value="InterPro"/>
</dbReference>
<dbReference type="GO" id="GO:0005085">
    <property type="term" value="F:guanyl-nucleotide exchange factor activity"/>
    <property type="evidence" value="ECO:0007669"/>
    <property type="project" value="TreeGrafter"/>
</dbReference>
<reference evidence="8" key="2">
    <citation type="submission" date="2025-09" db="UniProtKB">
        <authorList>
            <consortium name="Ensembl"/>
        </authorList>
    </citation>
    <scope>IDENTIFICATION</scope>
</reference>
<keyword evidence="9" id="KW-1185">Reference proteome</keyword>
<dbReference type="Ensembl" id="ENSFTIT00000005188.1">
    <property type="protein sequence ID" value="ENSFTIP00000004943.1"/>
    <property type="gene ID" value="ENSFTIG00000003441.1"/>
</dbReference>
<comment type="function">
    <text evidence="6">As part of the Ragulator complex it is involved in amino acid sensing and activation of mTORC1, a signaling complex promoting cell growth in response to growth factors, energy levels, and amino acids. Activated by amino acids through a mechanism involving the lysosomal V-ATPase, the Ragulator plays a dual role for the small GTPases Rag (RagA/RRAGA, RagB/RRAGB, RagC/RRAGC and/or RagD/RRAGD): it (1) acts as a guanine nucleotide exchange factor (GEF), activating the small GTPases Rag and (2) mediates recruitment of Rag GTPases to the lysosome membrane. Activated Ragulator and Rag GTPases function as a scaffold recruiting mTORC1 to lysosomes where it is in turn activated.</text>
</comment>
<feature type="compositionally biased region" description="Gly residues" evidence="7">
    <location>
        <begin position="41"/>
        <end position="54"/>
    </location>
</feature>
<dbReference type="AlphaFoldDB" id="A0A8C4XKR5"/>
<keyword evidence="4" id="KW-0458">Lysosome</keyword>
<dbReference type="GO" id="GO:0005764">
    <property type="term" value="C:lysosome"/>
    <property type="evidence" value="ECO:0007669"/>
    <property type="project" value="UniProtKB-SubCell"/>
</dbReference>
<organism evidence="8 9">
    <name type="scientific">Falco tinnunculus</name>
    <name type="common">Common kestrel</name>
    <dbReference type="NCBI Taxonomy" id="100819"/>
    <lineage>
        <taxon>Eukaryota</taxon>
        <taxon>Metazoa</taxon>
        <taxon>Chordata</taxon>
        <taxon>Craniata</taxon>
        <taxon>Vertebrata</taxon>
        <taxon>Euteleostomi</taxon>
        <taxon>Archelosauria</taxon>
        <taxon>Archosauria</taxon>
        <taxon>Dinosauria</taxon>
        <taxon>Saurischia</taxon>
        <taxon>Theropoda</taxon>
        <taxon>Coelurosauria</taxon>
        <taxon>Aves</taxon>
        <taxon>Neognathae</taxon>
        <taxon>Neoaves</taxon>
        <taxon>Telluraves</taxon>
        <taxon>Australaves</taxon>
        <taxon>Falconiformes</taxon>
        <taxon>Falconidae</taxon>
        <taxon>Falco</taxon>
    </lineage>
</organism>
<dbReference type="PANTHER" id="PTHR33967">
    <property type="entry name" value="RAGULATOR COMPLEX PROTEIN LAMTOR4"/>
    <property type="match status" value="1"/>
</dbReference>
<evidence type="ECO:0000313" key="9">
    <source>
        <dbReference type="Proteomes" id="UP000694562"/>
    </source>
</evidence>
<name>A0A8C4XKR5_FALTI</name>
<protein>
    <recommendedName>
        <fullName evidence="3">Ragulator complex protein LAMTOR4</fullName>
    </recommendedName>
    <alternativeName>
        <fullName evidence="5">Late endosomal/lysosomal adaptor and MAPK and MTOR activator 4</fullName>
    </alternativeName>
</protein>
<reference evidence="8" key="1">
    <citation type="submission" date="2025-08" db="UniProtKB">
        <authorList>
            <consortium name="Ensembl"/>
        </authorList>
    </citation>
    <scope>IDENTIFICATION</scope>
</reference>
<comment type="similarity">
    <text evidence="2">Belongs to the LAMTOR4 family.</text>
</comment>
<dbReference type="OrthoDB" id="275011at2759"/>
<evidence type="ECO:0000256" key="1">
    <source>
        <dbReference type="ARBA" id="ARBA00004371"/>
    </source>
</evidence>
<dbReference type="Proteomes" id="UP000694562">
    <property type="component" value="Unplaced"/>
</dbReference>
<dbReference type="GO" id="GO:0071986">
    <property type="term" value="C:Ragulator complex"/>
    <property type="evidence" value="ECO:0007669"/>
    <property type="project" value="InterPro"/>
</dbReference>
<evidence type="ECO:0000256" key="4">
    <source>
        <dbReference type="ARBA" id="ARBA00023228"/>
    </source>
</evidence>
<feature type="region of interest" description="Disordered" evidence="7">
    <location>
        <begin position="35"/>
        <end position="70"/>
    </location>
</feature>
<sequence length="70" mass="7407">QSSGDLENAEATATVLSELVATACGLRLARAHHPPFKRLSGEGGRGPSPGGEGGWPWWPPRWPGWPHVVA</sequence>
<proteinExistence type="inferred from homology"/>
<dbReference type="InterPro" id="IPR034601">
    <property type="entry name" value="LAMTOR4"/>
</dbReference>
<evidence type="ECO:0000256" key="6">
    <source>
        <dbReference type="ARBA" id="ARBA00045571"/>
    </source>
</evidence>
<evidence type="ECO:0000256" key="2">
    <source>
        <dbReference type="ARBA" id="ARBA00010627"/>
    </source>
</evidence>
<comment type="subcellular location">
    <subcellularLocation>
        <location evidence="1">Lysosome</location>
    </subcellularLocation>
</comment>
<dbReference type="GO" id="GO:0032008">
    <property type="term" value="P:positive regulation of TOR signaling"/>
    <property type="evidence" value="ECO:0007669"/>
    <property type="project" value="InterPro"/>
</dbReference>
<accession>A0A8C4XKR5</accession>